<accession>A0ABN9W7H1</accession>
<dbReference type="Proteomes" id="UP001189429">
    <property type="component" value="Unassembled WGS sequence"/>
</dbReference>
<comment type="caution">
    <text evidence="2">The sequence shown here is derived from an EMBL/GenBank/DDBJ whole genome shotgun (WGS) entry which is preliminary data.</text>
</comment>
<protein>
    <submittedName>
        <fullName evidence="2">Uncharacterized protein</fullName>
    </submittedName>
</protein>
<organism evidence="2 3">
    <name type="scientific">Prorocentrum cordatum</name>
    <dbReference type="NCBI Taxonomy" id="2364126"/>
    <lineage>
        <taxon>Eukaryota</taxon>
        <taxon>Sar</taxon>
        <taxon>Alveolata</taxon>
        <taxon>Dinophyceae</taxon>
        <taxon>Prorocentrales</taxon>
        <taxon>Prorocentraceae</taxon>
        <taxon>Prorocentrum</taxon>
    </lineage>
</organism>
<evidence type="ECO:0000256" key="1">
    <source>
        <dbReference type="SAM" id="MobiDB-lite"/>
    </source>
</evidence>
<gene>
    <name evidence="2" type="ORF">PCOR1329_LOCUS63798</name>
</gene>
<reference evidence="2" key="1">
    <citation type="submission" date="2023-10" db="EMBL/GenBank/DDBJ databases">
        <authorList>
            <person name="Chen Y."/>
            <person name="Shah S."/>
            <person name="Dougan E. K."/>
            <person name="Thang M."/>
            <person name="Chan C."/>
        </authorList>
    </citation>
    <scope>NUCLEOTIDE SEQUENCE [LARGE SCALE GENOMIC DNA]</scope>
</reference>
<keyword evidence="3" id="KW-1185">Reference proteome</keyword>
<name>A0ABN9W7H1_9DINO</name>
<evidence type="ECO:0000313" key="2">
    <source>
        <dbReference type="EMBL" id="CAK0880753.1"/>
    </source>
</evidence>
<sequence length="124" mass="12523">MAAGAPKEGLLSASVASTSAPGSLSTAAATTATSGGAMDPPPRRSLLTRSFGELTMNGVRHSALTLTSTALGGGVLSVSYVMRLAGPRAGPDSVPDAPLPLLQAGDGWPDGPRRARAQWSRREL</sequence>
<feature type="region of interest" description="Disordered" evidence="1">
    <location>
        <begin position="1"/>
        <end position="46"/>
    </location>
</feature>
<feature type="compositionally biased region" description="Low complexity" evidence="1">
    <location>
        <begin position="16"/>
        <end position="37"/>
    </location>
</feature>
<feature type="region of interest" description="Disordered" evidence="1">
    <location>
        <begin position="87"/>
        <end position="124"/>
    </location>
</feature>
<dbReference type="EMBL" id="CAUYUJ010018113">
    <property type="protein sequence ID" value="CAK0880753.1"/>
    <property type="molecule type" value="Genomic_DNA"/>
</dbReference>
<evidence type="ECO:0000313" key="3">
    <source>
        <dbReference type="Proteomes" id="UP001189429"/>
    </source>
</evidence>
<proteinExistence type="predicted"/>